<dbReference type="PANTHER" id="PTHR43390:SF1">
    <property type="entry name" value="CHLOROPLAST PROCESSING PEPTIDASE"/>
    <property type="match status" value="1"/>
</dbReference>
<name>A0A948TAY1_9BACT</name>
<dbReference type="InterPro" id="IPR000223">
    <property type="entry name" value="Pept_S26A_signal_pept_1"/>
</dbReference>
<evidence type="ECO:0000313" key="6">
    <source>
        <dbReference type="Proteomes" id="UP000783796"/>
    </source>
</evidence>
<protein>
    <recommendedName>
        <fullName evidence="2 3">Signal peptidase I</fullName>
        <ecNumber evidence="3">3.4.21.89</ecNumber>
    </recommendedName>
</protein>
<dbReference type="PRINTS" id="PR00727">
    <property type="entry name" value="LEADERPTASE"/>
</dbReference>
<dbReference type="GO" id="GO:0016020">
    <property type="term" value="C:membrane"/>
    <property type="evidence" value="ECO:0007669"/>
    <property type="project" value="UniProtKB-SubCell"/>
</dbReference>
<proteinExistence type="inferred from homology"/>
<evidence type="ECO:0000256" key="3">
    <source>
        <dbReference type="RuleBase" id="RU362042"/>
    </source>
</evidence>
<dbReference type="CDD" id="cd06530">
    <property type="entry name" value="S26_SPase_I"/>
    <property type="match status" value="1"/>
</dbReference>
<keyword evidence="3" id="KW-0645">Protease</keyword>
<comment type="caution">
    <text evidence="5">The sequence shown here is derived from an EMBL/GenBank/DDBJ whole genome shotgun (WGS) entry which is preliminary data.</text>
</comment>
<organism evidence="5 6">
    <name type="scientific">Candidatus Phocaeicola faecigallinarum</name>
    <dbReference type="NCBI Taxonomy" id="2838732"/>
    <lineage>
        <taxon>Bacteria</taxon>
        <taxon>Pseudomonadati</taxon>
        <taxon>Bacteroidota</taxon>
        <taxon>Bacteroidia</taxon>
        <taxon>Bacteroidales</taxon>
        <taxon>Bacteroidaceae</taxon>
        <taxon>Phocaeicola</taxon>
    </lineage>
</organism>
<dbReference type="Gene3D" id="2.10.109.10">
    <property type="entry name" value="Umud Fragment, subunit A"/>
    <property type="match status" value="1"/>
</dbReference>
<dbReference type="GO" id="GO:0006465">
    <property type="term" value="P:signal peptide processing"/>
    <property type="evidence" value="ECO:0007669"/>
    <property type="project" value="InterPro"/>
</dbReference>
<feature type="domain" description="Peptidase S26" evidence="4">
    <location>
        <begin position="241"/>
        <end position="279"/>
    </location>
</feature>
<comment type="similarity">
    <text evidence="1 3">Belongs to the peptidase S26 family.</text>
</comment>
<keyword evidence="3 5" id="KW-0378">Hydrolase</keyword>
<dbReference type="Pfam" id="PF10502">
    <property type="entry name" value="Peptidase_S26"/>
    <property type="match status" value="2"/>
</dbReference>
<accession>A0A948TAY1</accession>
<evidence type="ECO:0000259" key="4">
    <source>
        <dbReference type="Pfam" id="PF10502"/>
    </source>
</evidence>
<feature type="domain" description="Peptidase S26" evidence="4">
    <location>
        <begin position="2"/>
        <end position="119"/>
    </location>
</feature>
<comment type="subcellular location">
    <subcellularLocation>
        <location evidence="3">Membrane</location>
        <topology evidence="3">Single-pass type II membrane protein</topology>
    </subcellularLocation>
</comment>
<dbReference type="GO" id="GO:0009003">
    <property type="term" value="F:signal peptidase activity"/>
    <property type="evidence" value="ECO:0007669"/>
    <property type="project" value="UniProtKB-EC"/>
</dbReference>
<dbReference type="EC" id="3.4.21.89" evidence="3"/>
<reference evidence="5" key="2">
    <citation type="submission" date="2021-04" db="EMBL/GenBank/DDBJ databases">
        <authorList>
            <person name="Gilroy R."/>
        </authorList>
    </citation>
    <scope>NUCLEOTIDE SEQUENCE</scope>
    <source>
        <strain evidence="5">G4-2901</strain>
    </source>
</reference>
<evidence type="ECO:0000256" key="2">
    <source>
        <dbReference type="ARBA" id="ARBA00019232"/>
    </source>
</evidence>
<comment type="catalytic activity">
    <reaction evidence="3">
        <text>Cleavage of hydrophobic, N-terminal signal or leader sequences from secreted and periplasmic proteins.</text>
        <dbReference type="EC" id="3.4.21.89"/>
    </reaction>
</comment>
<reference evidence="5" key="1">
    <citation type="journal article" date="2021" name="PeerJ">
        <title>Extensive microbial diversity within the chicken gut microbiome revealed by metagenomics and culture.</title>
        <authorList>
            <person name="Gilroy R."/>
            <person name="Ravi A."/>
            <person name="Getino M."/>
            <person name="Pursley I."/>
            <person name="Horton D.L."/>
            <person name="Alikhan N.F."/>
            <person name="Baker D."/>
            <person name="Gharbi K."/>
            <person name="Hall N."/>
            <person name="Watson M."/>
            <person name="Adriaenssens E.M."/>
            <person name="Foster-Nyarko E."/>
            <person name="Jarju S."/>
            <person name="Secka A."/>
            <person name="Antonio M."/>
            <person name="Oren A."/>
            <person name="Chaudhuri R.R."/>
            <person name="La Ragione R."/>
            <person name="Hildebrand F."/>
            <person name="Pallen M.J."/>
        </authorList>
    </citation>
    <scope>NUCLEOTIDE SEQUENCE</scope>
    <source>
        <strain evidence="5">G4-2901</strain>
    </source>
</reference>
<dbReference type="AlphaFoldDB" id="A0A948TAY1"/>
<dbReference type="Proteomes" id="UP000783796">
    <property type="component" value="Unassembled WGS sequence"/>
</dbReference>
<gene>
    <name evidence="5" type="primary">lepB</name>
    <name evidence="5" type="ORF">H9777_04125</name>
</gene>
<dbReference type="PANTHER" id="PTHR43390">
    <property type="entry name" value="SIGNAL PEPTIDASE I"/>
    <property type="match status" value="1"/>
</dbReference>
<dbReference type="GO" id="GO:0004252">
    <property type="term" value="F:serine-type endopeptidase activity"/>
    <property type="evidence" value="ECO:0007669"/>
    <property type="project" value="InterPro"/>
</dbReference>
<dbReference type="EMBL" id="JAHLFW010000038">
    <property type="protein sequence ID" value="MBU3837506.1"/>
    <property type="molecule type" value="Genomic_DNA"/>
</dbReference>
<dbReference type="InterPro" id="IPR019533">
    <property type="entry name" value="Peptidase_S26"/>
</dbReference>
<evidence type="ECO:0000313" key="5">
    <source>
        <dbReference type="EMBL" id="MBU3837506.1"/>
    </source>
</evidence>
<dbReference type="NCBIfam" id="TIGR02227">
    <property type="entry name" value="sigpep_I_bact"/>
    <property type="match status" value="1"/>
</dbReference>
<dbReference type="InterPro" id="IPR036286">
    <property type="entry name" value="LexA/Signal_pep-like_sf"/>
</dbReference>
<sequence length="292" mass="33155">MIIAVLAVIIVRTLFVTSCFIPSSGMENTLYRGEGVLVGKWSYGWRVPLQSVFGYKRLLPSEVRQGDIVVFNNPMPADTSLSVDRRELYISRCIGTPGDTLMLNNQLIAEGTDVFSPDTKALYSYPAERDEAMDSVLHSLGITDNQLAGYTPEGNYIRSFSYYEHYLITQRLGEKLKLAPLYPENSRKAYPFVVPQKGVAVKIYPWNAALIGNMIAFHEKRDASLKGDTVYVDGMPVKEYTFSQDYYWMVSNDPVNINDSRLFGFVPENHIIGKALRIWYPSKKGRFMKKIQ</sequence>
<dbReference type="SUPFAM" id="SSF51306">
    <property type="entry name" value="LexA/Signal peptidase"/>
    <property type="match status" value="1"/>
</dbReference>
<evidence type="ECO:0000256" key="1">
    <source>
        <dbReference type="ARBA" id="ARBA00009370"/>
    </source>
</evidence>